<reference evidence="1" key="1">
    <citation type="submission" date="2018-11" db="EMBL/GenBank/DDBJ databases">
        <authorList>
            <person name="Sattar A."/>
            <person name="Zunita Z."/>
            <person name="Jalila A."/>
            <person name="Saleha A.A."/>
        </authorList>
    </citation>
    <scope>NUCLEOTIDE SEQUENCE</scope>
    <source>
        <strain evidence="1">F12-74</strain>
    </source>
</reference>
<gene>
    <name evidence="1" type="ORF">EHH44_18315</name>
</gene>
<accession>A0ACD2EIX2</accession>
<keyword evidence="2" id="KW-1185">Reference proteome</keyword>
<protein>
    <submittedName>
        <fullName evidence="1">PPE family protein</fullName>
    </submittedName>
</protein>
<organism evidence="1 2">
    <name type="scientific">Mycolicibacter terrae</name>
    <dbReference type="NCBI Taxonomy" id="1788"/>
    <lineage>
        <taxon>Bacteria</taxon>
        <taxon>Bacillati</taxon>
        <taxon>Actinomycetota</taxon>
        <taxon>Actinomycetes</taxon>
        <taxon>Mycobacteriales</taxon>
        <taxon>Mycobacteriaceae</taxon>
        <taxon>Mycolicibacter</taxon>
    </lineage>
</organism>
<dbReference type="EMBL" id="RRZR01000051">
    <property type="protein sequence ID" value="RRR41899.1"/>
    <property type="molecule type" value="Genomic_DNA"/>
</dbReference>
<evidence type="ECO:0000313" key="2">
    <source>
        <dbReference type="Proteomes" id="UP000268891"/>
    </source>
</evidence>
<proteinExistence type="predicted"/>
<sequence length="409" mass="40290">MLDYGALPPEINSGRMYAGPGSAPMMSAASAWRAMAAELASAAHSYETVVSQLSSEDWLGPGSASMYAAATPYIAWMNATAALAEQAATQATAAATAFETARAATVPPAAVTTNRVQQAALVATNILGINTPAIAALDALYAEMWAQDAAAMYGYAAGSAAASQVTPFSEPAQTTNPAGQGSQAAAVAQAAGTGAANNAQVAQMISSVPNAIQGLSSPAAATPPGDWITWLESILSNNELNGFAYLIGNPLYNFANTMGTGAAFIPSSLLPSLIGYLTGGGFNAAGGGALGSGLGAALSPGGALGALGALGGGVSSAFGVSSVTPSVTASMGQASLVGTSFSAPASWSAATPAGAASLAPSGWAVPAETHNNMASMPPPVPTGAARPGMHYGTPRYGFRPKVMPKPMVV</sequence>
<evidence type="ECO:0000313" key="1">
    <source>
        <dbReference type="EMBL" id="RRR41899.1"/>
    </source>
</evidence>
<name>A0ACD2EIX2_9MYCO</name>
<comment type="caution">
    <text evidence="1">The sequence shown here is derived from an EMBL/GenBank/DDBJ whole genome shotgun (WGS) entry which is preliminary data.</text>
</comment>
<dbReference type="Proteomes" id="UP000268891">
    <property type="component" value="Unassembled WGS sequence"/>
</dbReference>